<evidence type="ECO:0000313" key="2">
    <source>
        <dbReference type="Proteomes" id="UP001500063"/>
    </source>
</evidence>
<accession>A0ABP3GLM9</accession>
<keyword evidence="2" id="KW-1185">Reference proteome</keyword>
<proteinExistence type="predicted"/>
<evidence type="ECO:0000313" key="1">
    <source>
        <dbReference type="EMBL" id="GAA0349076.1"/>
    </source>
</evidence>
<comment type="caution">
    <text evidence="1">The sequence shown here is derived from an EMBL/GenBank/DDBJ whole genome shotgun (WGS) entry which is preliminary data.</text>
</comment>
<dbReference type="EMBL" id="BAAABW010000015">
    <property type="protein sequence ID" value="GAA0349076.1"/>
    <property type="molecule type" value="Genomic_DNA"/>
</dbReference>
<reference evidence="2" key="1">
    <citation type="journal article" date="2019" name="Int. J. Syst. Evol. Microbiol.">
        <title>The Global Catalogue of Microorganisms (GCM) 10K type strain sequencing project: providing services to taxonomists for standard genome sequencing and annotation.</title>
        <authorList>
            <consortium name="The Broad Institute Genomics Platform"/>
            <consortium name="The Broad Institute Genome Sequencing Center for Infectious Disease"/>
            <person name="Wu L."/>
            <person name="Ma J."/>
        </authorList>
    </citation>
    <scope>NUCLEOTIDE SEQUENCE [LARGE SCALE GENOMIC DNA]</scope>
    <source>
        <strain evidence="2">JCM 4565</strain>
    </source>
</reference>
<organism evidence="1 2">
    <name type="scientific">Streptomyces blastmyceticus</name>
    <dbReference type="NCBI Taxonomy" id="68180"/>
    <lineage>
        <taxon>Bacteria</taxon>
        <taxon>Bacillati</taxon>
        <taxon>Actinomycetota</taxon>
        <taxon>Actinomycetes</taxon>
        <taxon>Kitasatosporales</taxon>
        <taxon>Streptomycetaceae</taxon>
        <taxon>Streptomyces</taxon>
    </lineage>
</organism>
<protein>
    <submittedName>
        <fullName evidence="1">Uncharacterized protein</fullName>
    </submittedName>
</protein>
<dbReference type="RefSeq" id="WP_344118063.1">
    <property type="nucleotide sequence ID" value="NZ_BAAABW010000015.1"/>
</dbReference>
<gene>
    <name evidence="1" type="ORF">GCM10010319_27270</name>
</gene>
<dbReference type="Proteomes" id="UP001500063">
    <property type="component" value="Unassembled WGS sequence"/>
</dbReference>
<sequence length="138" mass="14813">MTVTSGGMALAEAMVHGVGSGEMRAATRLLGAHRDGYWLRRFAEEDGPAPGGPPLIDRSGPHASVDWTAVGRRLFDVPWALTASRSELAVLECATSLVGRCGVTLQQVLRAVDDNEFRLITRAMTEAAYGEKALDLFL</sequence>
<name>A0ABP3GLM9_9ACTN</name>